<evidence type="ECO:0000259" key="8">
    <source>
        <dbReference type="Pfam" id="PF10411"/>
    </source>
</evidence>
<evidence type="ECO:0000256" key="4">
    <source>
        <dbReference type="ARBA" id="ARBA00022764"/>
    </source>
</evidence>
<dbReference type="Gene3D" id="3.40.30.10">
    <property type="entry name" value="Glutaredoxin"/>
    <property type="match status" value="1"/>
</dbReference>
<evidence type="ECO:0000256" key="7">
    <source>
        <dbReference type="SAM" id="SignalP"/>
    </source>
</evidence>
<dbReference type="SUPFAM" id="SSF52833">
    <property type="entry name" value="Thioredoxin-like"/>
    <property type="match status" value="1"/>
</dbReference>
<protein>
    <submittedName>
        <fullName evidence="10">Disulfide isomerase/thiol-disulfide oxidase</fullName>
    </submittedName>
</protein>
<reference evidence="10 11" key="1">
    <citation type="submission" date="2018-12" db="EMBL/GenBank/DDBJ databases">
        <authorList>
            <consortium name="Pathogen Informatics"/>
        </authorList>
    </citation>
    <scope>NUCLEOTIDE SEQUENCE [LARGE SCALE GENOMIC DNA]</scope>
    <source>
        <strain evidence="10 11">NCTC11951</strain>
    </source>
</reference>
<dbReference type="PROSITE" id="PS00195">
    <property type="entry name" value="GLUTAREDOXIN_1"/>
    <property type="match status" value="1"/>
</dbReference>
<dbReference type="Proteomes" id="UP000275504">
    <property type="component" value="Chromosome"/>
</dbReference>
<dbReference type="GO" id="GO:0016853">
    <property type="term" value="F:isomerase activity"/>
    <property type="evidence" value="ECO:0007669"/>
    <property type="project" value="UniProtKB-KW"/>
</dbReference>
<dbReference type="InterPro" id="IPR011767">
    <property type="entry name" value="GLR_AS"/>
</dbReference>
<name>A0A448J6I3_CAMJU</name>
<keyword evidence="6" id="KW-0676">Redox-active center</keyword>
<dbReference type="GO" id="GO:0042597">
    <property type="term" value="C:periplasmic space"/>
    <property type="evidence" value="ECO:0007669"/>
    <property type="project" value="UniProtKB-SubCell"/>
</dbReference>
<keyword evidence="10" id="KW-0413">Isomerase</keyword>
<comment type="similarity">
    <text evidence="2">Belongs to the thioredoxin family. DsbC subfamily.</text>
</comment>
<proteinExistence type="inferred from homology"/>
<comment type="subcellular location">
    <subcellularLocation>
        <location evidence="1">Periplasm</location>
    </subcellularLocation>
</comment>
<accession>A0A448J6I3</accession>
<dbReference type="CDD" id="cd03020">
    <property type="entry name" value="DsbA_DsbC_DsbG"/>
    <property type="match status" value="1"/>
</dbReference>
<feature type="domain" description="Disulphide bond isomerase DsbC/G N-terminal" evidence="8">
    <location>
        <begin position="32"/>
        <end position="87"/>
    </location>
</feature>
<dbReference type="Pfam" id="PF10411">
    <property type="entry name" value="DsbC_N"/>
    <property type="match status" value="1"/>
</dbReference>
<dbReference type="InterPro" id="IPR051470">
    <property type="entry name" value="Thiol:disulfide_interchange"/>
</dbReference>
<feature type="chain" id="PRO_5039904682" evidence="7">
    <location>
        <begin position="21"/>
        <end position="254"/>
    </location>
</feature>
<keyword evidence="5" id="KW-1015">Disulfide bond</keyword>
<dbReference type="InterPro" id="IPR009094">
    <property type="entry name" value="DiS-bond_isomerase_DsbC/G_N_sf"/>
</dbReference>
<organism evidence="10 11">
    <name type="scientific">Campylobacter jejuni subsp. doylei</name>
    <dbReference type="NCBI Taxonomy" id="32021"/>
    <lineage>
        <taxon>Bacteria</taxon>
        <taxon>Pseudomonadati</taxon>
        <taxon>Campylobacterota</taxon>
        <taxon>Epsilonproteobacteria</taxon>
        <taxon>Campylobacterales</taxon>
        <taxon>Campylobacteraceae</taxon>
        <taxon>Campylobacter</taxon>
    </lineage>
</organism>
<evidence type="ECO:0000313" key="11">
    <source>
        <dbReference type="Proteomes" id="UP000275504"/>
    </source>
</evidence>
<dbReference type="InterPro" id="IPR036249">
    <property type="entry name" value="Thioredoxin-like_sf"/>
</dbReference>
<dbReference type="InterPro" id="IPR012336">
    <property type="entry name" value="Thioredoxin-like_fold"/>
</dbReference>
<evidence type="ECO:0000256" key="6">
    <source>
        <dbReference type="ARBA" id="ARBA00023284"/>
    </source>
</evidence>
<dbReference type="PANTHER" id="PTHR35272">
    <property type="entry name" value="THIOL:DISULFIDE INTERCHANGE PROTEIN DSBC-RELATED"/>
    <property type="match status" value="1"/>
</dbReference>
<dbReference type="InterPro" id="IPR018950">
    <property type="entry name" value="DiS-bond_isomerase_DsbC/G_N"/>
</dbReference>
<dbReference type="Pfam" id="PF13098">
    <property type="entry name" value="Thioredoxin_2"/>
    <property type="match status" value="1"/>
</dbReference>
<dbReference type="AlphaFoldDB" id="A0A448J6I3"/>
<dbReference type="InterPro" id="IPR033954">
    <property type="entry name" value="DiS-bond_Isoase_DsbC/G"/>
</dbReference>
<feature type="signal peptide" evidence="7">
    <location>
        <begin position="1"/>
        <end position="20"/>
    </location>
</feature>
<evidence type="ECO:0000256" key="5">
    <source>
        <dbReference type="ARBA" id="ARBA00023157"/>
    </source>
</evidence>
<evidence type="ECO:0000256" key="3">
    <source>
        <dbReference type="ARBA" id="ARBA00022729"/>
    </source>
</evidence>
<evidence type="ECO:0000256" key="1">
    <source>
        <dbReference type="ARBA" id="ARBA00004418"/>
    </source>
</evidence>
<sequence length="254" mass="28910">MKIFSKIILGSLALASLLHAQTLIEQQEESLVKGVIPSTKIAKVERSQIDGFYKAYLDNGNILYVNPFKRIIFIGELYTNTGVSLTANDRDAWQSEVSAKQAKDLSLKEVTQYAKKVDFGKGSKKYEFVLFTDPECPFCARVEELFIKKDVSVYVNFFPLSIHSHAEQWSKEILSAPNFKEALIKLRETQKDLEVKITPQAEQTLKKMRELGEKLNIMGTPKLLVVDKKEKKIIDVIDGANMQKINSYLDKDKQ</sequence>
<gene>
    <name evidence="10" type="ORF">NCTC11951_00177</name>
</gene>
<evidence type="ECO:0000259" key="9">
    <source>
        <dbReference type="Pfam" id="PF13098"/>
    </source>
</evidence>
<dbReference type="PANTHER" id="PTHR35272:SF3">
    <property type="entry name" value="THIOL:DISULFIDE INTERCHANGE PROTEIN DSBC"/>
    <property type="match status" value="1"/>
</dbReference>
<evidence type="ECO:0000313" key="10">
    <source>
        <dbReference type="EMBL" id="VEG60261.1"/>
    </source>
</evidence>
<dbReference type="SUPFAM" id="SSF54423">
    <property type="entry name" value="DsbC/DsbG N-terminal domain-like"/>
    <property type="match status" value="1"/>
</dbReference>
<dbReference type="EMBL" id="LR134359">
    <property type="protein sequence ID" value="VEG60261.1"/>
    <property type="molecule type" value="Genomic_DNA"/>
</dbReference>
<feature type="domain" description="Thioredoxin-like fold" evidence="9">
    <location>
        <begin position="121"/>
        <end position="240"/>
    </location>
</feature>
<keyword evidence="3 7" id="KW-0732">Signal</keyword>
<evidence type="ECO:0000256" key="2">
    <source>
        <dbReference type="ARBA" id="ARBA00009813"/>
    </source>
</evidence>
<keyword evidence="4" id="KW-0574">Periplasm</keyword>